<protein>
    <recommendedName>
        <fullName evidence="4">2-dehydropantoate 2-reductase</fullName>
        <ecNumber evidence="4">1.1.1.169</ecNumber>
    </recommendedName>
    <alternativeName>
        <fullName evidence="4">Ketopantoate reductase</fullName>
    </alternativeName>
</protein>
<dbReference type="InterPro" id="IPR013752">
    <property type="entry name" value="KPA_reductase"/>
</dbReference>
<dbReference type="PANTHER" id="PTHR21708:SF26">
    <property type="entry name" value="2-DEHYDROPANTOATE 2-REDUCTASE"/>
    <property type="match status" value="1"/>
</dbReference>
<dbReference type="Proteomes" id="UP001206128">
    <property type="component" value="Unassembled WGS sequence"/>
</dbReference>
<dbReference type="GO" id="GO:0015940">
    <property type="term" value="P:pantothenate biosynthetic process"/>
    <property type="evidence" value="ECO:0007669"/>
    <property type="project" value="UniProtKB-KW"/>
</dbReference>
<dbReference type="SUPFAM" id="SSF51735">
    <property type="entry name" value="NAD(P)-binding Rossmann-fold domains"/>
    <property type="match status" value="1"/>
</dbReference>
<comment type="pathway">
    <text evidence="4">Cofactor biosynthesis; (R)-pantothenate biosynthesis; (R)-pantoate from 3-methyl-2-oxobutanoate: step 2/2.</text>
</comment>
<evidence type="ECO:0000256" key="3">
    <source>
        <dbReference type="ARBA" id="ARBA00023002"/>
    </source>
</evidence>
<gene>
    <name evidence="7" type="ORF">LX83_000362</name>
</gene>
<dbReference type="RefSeq" id="WP_253766234.1">
    <property type="nucleotide sequence ID" value="NZ_JAMTCK010000001.1"/>
</dbReference>
<dbReference type="InterPro" id="IPR013328">
    <property type="entry name" value="6PGD_dom2"/>
</dbReference>
<dbReference type="GO" id="GO:0008677">
    <property type="term" value="F:2-dehydropantoate 2-reductase activity"/>
    <property type="evidence" value="ECO:0007669"/>
    <property type="project" value="UniProtKB-EC"/>
</dbReference>
<feature type="domain" description="Ketopantoate reductase C-terminal" evidence="6">
    <location>
        <begin position="178"/>
        <end position="270"/>
    </location>
</feature>
<dbReference type="SUPFAM" id="SSF48179">
    <property type="entry name" value="6-phosphogluconate dehydrogenase C-terminal domain-like"/>
    <property type="match status" value="1"/>
</dbReference>
<evidence type="ECO:0000259" key="6">
    <source>
        <dbReference type="Pfam" id="PF08546"/>
    </source>
</evidence>
<keyword evidence="8" id="KW-1185">Reference proteome</keyword>
<feature type="domain" description="Ketopantoate reductase N-terminal" evidence="5">
    <location>
        <begin position="4"/>
        <end position="140"/>
    </location>
</feature>
<keyword evidence="2 4" id="KW-0521">NADP</keyword>
<dbReference type="InterPro" id="IPR051402">
    <property type="entry name" value="KPR-Related"/>
</dbReference>
<name>A0AAE3KE44_9PSEU</name>
<dbReference type="Gene3D" id="3.40.50.720">
    <property type="entry name" value="NAD(P)-binding Rossmann-like Domain"/>
    <property type="match status" value="1"/>
</dbReference>
<dbReference type="AlphaFoldDB" id="A0AAE3KE44"/>
<proteinExistence type="inferred from homology"/>
<evidence type="ECO:0000256" key="4">
    <source>
        <dbReference type="RuleBase" id="RU362068"/>
    </source>
</evidence>
<dbReference type="InterPro" id="IPR036291">
    <property type="entry name" value="NAD(P)-bd_dom_sf"/>
</dbReference>
<dbReference type="EMBL" id="JAMTCK010000001">
    <property type="protein sequence ID" value="MCP2163522.1"/>
    <property type="molecule type" value="Genomic_DNA"/>
</dbReference>
<dbReference type="InterPro" id="IPR003710">
    <property type="entry name" value="ApbA"/>
</dbReference>
<comment type="function">
    <text evidence="4">Catalyzes the NADPH-dependent reduction of ketopantoate into pantoic acid.</text>
</comment>
<dbReference type="NCBIfam" id="TIGR00745">
    <property type="entry name" value="apbA_panE"/>
    <property type="match status" value="1"/>
</dbReference>
<dbReference type="Gene3D" id="1.10.1040.10">
    <property type="entry name" value="N-(1-d-carboxylethyl)-l-norvaline Dehydrogenase, domain 2"/>
    <property type="match status" value="1"/>
</dbReference>
<evidence type="ECO:0000256" key="1">
    <source>
        <dbReference type="ARBA" id="ARBA00007870"/>
    </source>
</evidence>
<dbReference type="Pfam" id="PF02558">
    <property type="entry name" value="ApbA"/>
    <property type="match status" value="1"/>
</dbReference>
<keyword evidence="3 4" id="KW-0560">Oxidoreductase</keyword>
<accession>A0AAE3KE44</accession>
<dbReference type="InterPro" id="IPR013332">
    <property type="entry name" value="KPR_N"/>
</dbReference>
<comment type="caution">
    <text evidence="7">The sequence shown here is derived from an EMBL/GenBank/DDBJ whole genome shotgun (WGS) entry which is preliminary data.</text>
</comment>
<evidence type="ECO:0000259" key="5">
    <source>
        <dbReference type="Pfam" id="PF02558"/>
    </source>
</evidence>
<sequence length="292" mass="30097">MAAIGVLGPGGVGGVLAARFEAAGHAVTVVATERTAARITAGGLTFQGPDSPPVVTHPVARPWLTEPVDVLFIATKATELLAALSRVPQPVLGSATVVPLLNGVDHLPVLRAHYPAAQVVAATIAIEATRHEPGVVEQLTPMSDVAVADGTPAGAEVADLVRSLGLHVDTHPDENVVLWRKLTFLAPLALLTTGANAPIGEACTSREPWLRPLVDEATSAASACSVTVDPDAVVARLRALPATTKSSMLKDFRARRTLELDAIAGPIIRALGPTKAATTVEVVRTILAAEQG</sequence>
<dbReference type="GO" id="GO:0005737">
    <property type="term" value="C:cytoplasm"/>
    <property type="evidence" value="ECO:0007669"/>
    <property type="project" value="TreeGrafter"/>
</dbReference>
<evidence type="ECO:0000313" key="7">
    <source>
        <dbReference type="EMBL" id="MCP2163522.1"/>
    </source>
</evidence>
<evidence type="ECO:0000313" key="8">
    <source>
        <dbReference type="Proteomes" id="UP001206128"/>
    </source>
</evidence>
<organism evidence="7 8">
    <name type="scientific">Goodfellowiella coeruleoviolacea</name>
    <dbReference type="NCBI Taxonomy" id="334858"/>
    <lineage>
        <taxon>Bacteria</taxon>
        <taxon>Bacillati</taxon>
        <taxon>Actinomycetota</taxon>
        <taxon>Actinomycetes</taxon>
        <taxon>Pseudonocardiales</taxon>
        <taxon>Pseudonocardiaceae</taxon>
        <taxon>Goodfellowiella</taxon>
    </lineage>
</organism>
<comment type="catalytic activity">
    <reaction evidence="4">
        <text>(R)-pantoate + NADP(+) = 2-dehydropantoate + NADPH + H(+)</text>
        <dbReference type="Rhea" id="RHEA:16233"/>
        <dbReference type="ChEBI" id="CHEBI:11561"/>
        <dbReference type="ChEBI" id="CHEBI:15378"/>
        <dbReference type="ChEBI" id="CHEBI:15980"/>
        <dbReference type="ChEBI" id="CHEBI:57783"/>
        <dbReference type="ChEBI" id="CHEBI:58349"/>
        <dbReference type="EC" id="1.1.1.169"/>
    </reaction>
</comment>
<comment type="similarity">
    <text evidence="1 4">Belongs to the ketopantoate reductase family.</text>
</comment>
<reference evidence="7" key="1">
    <citation type="submission" date="2022-06" db="EMBL/GenBank/DDBJ databases">
        <title>Genomic Encyclopedia of Archaeal and Bacterial Type Strains, Phase II (KMG-II): from individual species to whole genera.</title>
        <authorList>
            <person name="Goeker M."/>
        </authorList>
    </citation>
    <scope>NUCLEOTIDE SEQUENCE</scope>
    <source>
        <strain evidence="7">DSM 43935</strain>
    </source>
</reference>
<dbReference type="InterPro" id="IPR008927">
    <property type="entry name" value="6-PGluconate_DH-like_C_sf"/>
</dbReference>
<evidence type="ECO:0000256" key="2">
    <source>
        <dbReference type="ARBA" id="ARBA00022857"/>
    </source>
</evidence>
<dbReference type="EC" id="1.1.1.169" evidence="4"/>
<dbReference type="Pfam" id="PF08546">
    <property type="entry name" value="ApbA_C"/>
    <property type="match status" value="1"/>
</dbReference>
<dbReference type="PANTHER" id="PTHR21708">
    <property type="entry name" value="PROBABLE 2-DEHYDROPANTOATE 2-REDUCTASE"/>
    <property type="match status" value="1"/>
</dbReference>
<keyword evidence="4" id="KW-0566">Pantothenate biosynthesis</keyword>